<evidence type="ECO:0000313" key="2">
    <source>
        <dbReference type="Proteomes" id="UP000515498"/>
    </source>
</evidence>
<name>A0A7G8PG03_9MYCO</name>
<dbReference type="EMBL" id="CP059894">
    <property type="protein sequence ID" value="QNJ93269.1"/>
    <property type="molecule type" value="Genomic_DNA"/>
</dbReference>
<dbReference type="InterPro" id="IPR025361">
    <property type="entry name" value="DUF4265"/>
</dbReference>
<dbReference type="KEGG" id="mflu:HZU40_02530"/>
<gene>
    <name evidence="1" type="ORF">HZU40_02530</name>
</gene>
<protein>
    <submittedName>
        <fullName evidence="1">DUF4265 domain-containing protein</fullName>
    </submittedName>
</protein>
<reference evidence="1 2" key="1">
    <citation type="submission" date="2020-07" db="EMBL/GenBank/DDBJ databases">
        <title>Draft genome sequence of four isobutane-metabolizing strains capable of cometabolically degrading diverse ether contaminants.</title>
        <authorList>
            <person name="Chen W."/>
            <person name="Faulkner N."/>
            <person name="Smith C."/>
            <person name="Hyman M."/>
        </authorList>
    </citation>
    <scope>NUCLEOTIDE SEQUENCE [LARGE SCALE GENOMIC DNA]</scope>
    <source>
        <strain evidence="1 2">2A</strain>
    </source>
</reference>
<sequence>MIDRESAEHELTDLRGDSYRRMAFNLPLEDDDPERPWPPYAVETMWVEALGEDRYRIDNIPFFVKPLAVNDIVQGQRSGSNSAVVWFSDRLKWSGHSTVRLIFFSNEDQILDALVEMGCYYERLRQIVAVDIPPGADVERVHKFLSGKQDSGDLDLEEACLPDSFLR</sequence>
<dbReference type="RefSeq" id="WP_187097399.1">
    <property type="nucleotide sequence ID" value="NZ_CP059894.1"/>
</dbReference>
<proteinExistence type="predicted"/>
<dbReference type="AlphaFoldDB" id="A0A7G8PG03"/>
<accession>A0A7G8PG03</accession>
<evidence type="ECO:0000313" key="1">
    <source>
        <dbReference type="EMBL" id="QNJ93269.1"/>
    </source>
</evidence>
<dbReference type="Proteomes" id="UP000515498">
    <property type="component" value="Chromosome"/>
</dbReference>
<dbReference type="Pfam" id="PF14085">
    <property type="entry name" value="DUF4265"/>
    <property type="match status" value="1"/>
</dbReference>
<organism evidence="1 2">
    <name type="scientific">Mycolicibacterium fluoranthenivorans</name>
    <dbReference type="NCBI Taxonomy" id="258505"/>
    <lineage>
        <taxon>Bacteria</taxon>
        <taxon>Bacillati</taxon>
        <taxon>Actinomycetota</taxon>
        <taxon>Actinomycetes</taxon>
        <taxon>Mycobacteriales</taxon>
        <taxon>Mycobacteriaceae</taxon>
        <taxon>Mycolicibacterium</taxon>
    </lineage>
</organism>